<gene>
    <name evidence="2" type="ORF">TIFTF001_035606</name>
</gene>
<feature type="region of interest" description="Disordered" evidence="1">
    <location>
        <begin position="1"/>
        <end position="33"/>
    </location>
</feature>
<evidence type="ECO:0000256" key="1">
    <source>
        <dbReference type="SAM" id="MobiDB-lite"/>
    </source>
</evidence>
<evidence type="ECO:0000313" key="2">
    <source>
        <dbReference type="EMBL" id="GMN66537.1"/>
    </source>
</evidence>
<sequence>MPPSSTPTPTLPLLSPPAPPTPPCLRVPHSRDLPQAIPDVGFAHTFPPPPPGPRSPIWHPFRRRRGSWVASNYHRRRECRSSRCGKKIHHNRNGSRFSVDSQRSLAPLLESLAASIAKSASLGGHGSSPVGGWSEGGRRISSFFSDGNFVFFFFFECF</sequence>
<comment type="caution">
    <text evidence="2">The sequence shown here is derived from an EMBL/GenBank/DDBJ whole genome shotgun (WGS) entry which is preliminary data.</text>
</comment>
<accession>A0AA88E1V8</accession>
<dbReference type="AlphaFoldDB" id="A0AA88E1V8"/>
<dbReference type="EMBL" id="BTGU01000336">
    <property type="protein sequence ID" value="GMN66537.1"/>
    <property type="molecule type" value="Genomic_DNA"/>
</dbReference>
<keyword evidence="3" id="KW-1185">Reference proteome</keyword>
<dbReference type="Proteomes" id="UP001187192">
    <property type="component" value="Unassembled WGS sequence"/>
</dbReference>
<proteinExistence type="predicted"/>
<name>A0AA88E1V8_FICCA</name>
<feature type="compositionally biased region" description="Pro residues" evidence="1">
    <location>
        <begin position="1"/>
        <end position="25"/>
    </location>
</feature>
<reference evidence="2" key="1">
    <citation type="submission" date="2023-07" db="EMBL/GenBank/DDBJ databases">
        <title>draft genome sequence of fig (Ficus carica).</title>
        <authorList>
            <person name="Takahashi T."/>
            <person name="Nishimura K."/>
        </authorList>
    </citation>
    <scope>NUCLEOTIDE SEQUENCE</scope>
</reference>
<evidence type="ECO:0000313" key="3">
    <source>
        <dbReference type="Proteomes" id="UP001187192"/>
    </source>
</evidence>
<organism evidence="2 3">
    <name type="scientific">Ficus carica</name>
    <name type="common">Common fig</name>
    <dbReference type="NCBI Taxonomy" id="3494"/>
    <lineage>
        <taxon>Eukaryota</taxon>
        <taxon>Viridiplantae</taxon>
        <taxon>Streptophyta</taxon>
        <taxon>Embryophyta</taxon>
        <taxon>Tracheophyta</taxon>
        <taxon>Spermatophyta</taxon>
        <taxon>Magnoliopsida</taxon>
        <taxon>eudicotyledons</taxon>
        <taxon>Gunneridae</taxon>
        <taxon>Pentapetalae</taxon>
        <taxon>rosids</taxon>
        <taxon>fabids</taxon>
        <taxon>Rosales</taxon>
        <taxon>Moraceae</taxon>
        <taxon>Ficeae</taxon>
        <taxon>Ficus</taxon>
    </lineage>
</organism>
<protein>
    <submittedName>
        <fullName evidence="2">Uncharacterized protein</fullName>
    </submittedName>
</protein>